<feature type="transmembrane region" description="Helical" evidence="9">
    <location>
        <begin position="12"/>
        <end position="40"/>
    </location>
</feature>
<dbReference type="PANTHER" id="PTHR30614:SF20">
    <property type="entry name" value="GLUTAMINE TRANSPORT SYSTEM PERMEASE PROTEIN GLNP"/>
    <property type="match status" value="1"/>
</dbReference>
<keyword evidence="5 9" id="KW-0812">Transmembrane</keyword>
<gene>
    <name evidence="11" type="ORF">JOC27_000438</name>
</gene>
<dbReference type="InterPro" id="IPR035906">
    <property type="entry name" value="MetI-like_sf"/>
</dbReference>
<dbReference type="PANTHER" id="PTHR30614">
    <property type="entry name" value="MEMBRANE COMPONENT OF AMINO ACID ABC TRANSPORTER"/>
    <property type="match status" value="1"/>
</dbReference>
<evidence type="ECO:0000256" key="7">
    <source>
        <dbReference type="ARBA" id="ARBA00022989"/>
    </source>
</evidence>
<comment type="caution">
    <text evidence="11">The sequence shown here is derived from an EMBL/GenBank/DDBJ whole genome shotgun (WGS) entry which is preliminary data.</text>
</comment>
<dbReference type="SUPFAM" id="SSF161098">
    <property type="entry name" value="MetI-like"/>
    <property type="match status" value="1"/>
</dbReference>
<sequence length="219" mass="24101">MNFSFLGSYYTFFLQGAYVTVLLAIISVIAGTILGVLLTLMRRSKIQAVRWISIAYVEFIRGTPLLAQVYLVYVGLPMLTQLNIPDFATGAIALTIHASAYISETMRSGIEAVPYGQAEAARSLGMNSRRTMLDIILPQAFKNILPALGNQFIGNIKDSSLVSVIGISELMYETTTVRGTTALGLEPIIVCSLIYLVLTLTLTRLLTFVERRLKSSDHR</sequence>
<evidence type="ECO:0000256" key="8">
    <source>
        <dbReference type="ARBA" id="ARBA00023136"/>
    </source>
</evidence>
<evidence type="ECO:0000313" key="11">
    <source>
        <dbReference type="EMBL" id="MBM7656997.1"/>
    </source>
</evidence>
<evidence type="ECO:0000256" key="6">
    <source>
        <dbReference type="ARBA" id="ARBA00022970"/>
    </source>
</evidence>
<dbReference type="CDD" id="cd06261">
    <property type="entry name" value="TM_PBP2"/>
    <property type="match status" value="1"/>
</dbReference>
<dbReference type="Proteomes" id="UP000823201">
    <property type="component" value="Unassembled WGS sequence"/>
</dbReference>
<dbReference type="InterPro" id="IPR010065">
    <property type="entry name" value="AA_ABC_transptr_permease_3TM"/>
</dbReference>
<evidence type="ECO:0000256" key="2">
    <source>
        <dbReference type="ARBA" id="ARBA00010072"/>
    </source>
</evidence>
<reference evidence="11 12" key="1">
    <citation type="submission" date="2021-01" db="EMBL/GenBank/DDBJ databases">
        <title>Genomic Encyclopedia of Type Strains, Phase IV (KMG-IV): sequencing the most valuable type-strain genomes for metagenomic binning, comparative biology and taxonomic classification.</title>
        <authorList>
            <person name="Goeker M."/>
        </authorList>
    </citation>
    <scope>NUCLEOTIDE SEQUENCE [LARGE SCALE GENOMIC DNA]</scope>
    <source>
        <strain evidence="11 12">DSM 100968</strain>
    </source>
</reference>
<evidence type="ECO:0000256" key="5">
    <source>
        <dbReference type="ARBA" id="ARBA00022692"/>
    </source>
</evidence>
<keyword evidence="8 9" id="KW-0472">Membrane</keyword>
<protein>
    <submittedName>
        <fullName evidence="11">Polar amino acid transport system permease protein</fullName>
    </submittedName>
</protein>
<dbReference type="NCBIfam" id="TIGR01726">
    <property type="entry name" value="HEQRo_perm_3TM"/>
    <property type="match status" value="1"/>
</dbReference>
<dbReference type="Pfam" id="PF00528">
    <property type="entry name" value="BPD_transp_1"/>
    <property type="match status" value="1"/>
</dbReference>
<evidence type="ECO:0000259" key="10">
    <source>
        <dbReference type="PROSITE" id="PS50928"/>
    </source>
</evidence>
<comment type="subcellular location">
    <subcellularLocation>
        <location evidence="1 9">Cell membrane</location>
        <topology evidence="1 9">Multi-pass membrane protein</topology>
    </subcellularLocation>
</comment>
<organism evidence="11 12">
    <name type="scientific">Sporolactobacillus spathodeae</name>
    <dbReference type="NCBI Taxonomy" id="1465502"/>
    <lineage>
        <taxon>Bacteria</taxon>
        <taxon>Bacillati</taxon>
        <taxon>Bacillota</taxon>
        <taxon>Bacilli</taxon>
        <taxon>Bacillales</taxon>
        <taxon>Sporolactobacillaceae</taxon>
        <taxon>Sporolactobacillus</taxon>
    </lineage>
</organism>
<evidence type="ECO:0000256" key="9">
    <source>
        <dbReference type="RuleBase" id="RU363032"/>
    </source>
</evidence>
<keyword evidence="3 9" id="KW-0813">Transport</keyword>
<evidence type="ECO:0000313" key="12">
    <source>
        <dbReference type="Proteomes" id="UP000823201"/>
    </source>
</evidence>
<comment type="similarity">
    <text evidence="2">Belongs to the binding-protein-dependent transport system permease family. HisMQ subfamily.</text>
</comment>
<keyword evidence="4" id="KW-1003">Cell membrane</keyword>
<dbReference type="PROSITE" id="PS50928">
    <property type="entry name" value="ABC_TM1"/>
    <property type="match status" value="1"/>
</dbReference>
<keyword evidence="6" id="KW-0029">Amino-acid transport</keyword>
<evidence type="ECO:0000256" key="3">
    <source>
        <dbReference type="ARBA" id="ARBA00022448"/>
    </source>
</evidence>
<feature type="transmembrane region" description="Helical" evidence="9">
    <location>
        <begin position="187"/>
        <end position="209"/>
    </location>
</feature>
<dbReference type="InterPro" id="IPR043429">
    <property type="entry name" value="ArtM/GltK/GlnP/TcyL/YhdX-like"/>
</dbReference>
<accession>A0ABS2Q7N8</accession>
<dbReference type="Gene3D" id="1.10.3720.10">
    <property type="entry name" value="MetI-like"/>
    <property type="match status" value="1"/>
</dbReference>
<evidence type="ECO:0000256" key="4">
    <source>
        <dbReference type="ARBA" id="ARBA00022475"/>
    </source>
</evidence>
<keyword evidence="12" id="KW-1185">Reference proteome</keyword>
<proteinExistence type="inferred from homology"/>
<name>A0ABS2Q7N8_9BACL</name>
<dbReference type="RefSeq" id="WP_205005362.1">
    <property type="nucleotide sequence ID" value="NZ_CBCRXA010000003.1"/>
</dbReference>
<dbReference type="InterPro" id="IPR000515">
    <property type="entry name" value="MetI-like"/>
</dbReference>
<evidence type="ECO:0000256" key="1">
    <source>
        <dbReference type="ARBA" id="ARBA00004651"/>
    </source>
</evidence>
<feature type="domain" description="ABC transmembrane type-1" evidence="10">
    <location>
        <begin position="17"/>
        <end position="206"/>
    </location>
</feature>
<keyword evidence="7 9" id="KW-1133">Transmembrane helix</keyword>
<feature type="transmembrane region" description="Helical" evidence="9">
    <location>
        <begin position="52"/>
        <end position="73"/>
    </location>
</feature>
<dbReference type="EMBL" id="JAFBEV010000003">
    <property type="protein sequence ID" value="MBM7656997.1"/>
    <property type="molecule type" value="Genomic_DNA"/>
</dbReference>